<evidence type="ECO:0000259" key="1">
    <source>
        <dbReference type="Pfam" id="PF21259"/>
    </source>
</evidence>
<accession>A0A839A6B8</accession>
<proteinExistence type="predicted"/>
<feature type="non-terminal residue" evidence="2">
    <location>
        <position position="1"/>
    </location>
</feature>
<organism evidence="2 3">
    <name type="scientific">Ruoffia halotolerans</name>
    <dbReference type="NCBI Taxonomy" id="2748684"/>
    <lineage>
        <taxon>Bacteria</taxon>
        <taxon>Bacillati</taxon>
        <taxon>Bacillota</taxon>
        <taxon>Bacilli</taxon>
        <taxon>Lactobacillales</taxon>
        <taxon>Aerococcaceae</taxon>
        <taxon>Ruoffia</taxon>
    </lineage>
</organism>
<keyword evidence="3" id="KW-1185">Reference proteome</keyword>
<dbReference type="NCBIfam" id="TIGR01716">
    <property type="entry name" value="RGG_Cterm"/>
    <property type="match status" value="1"/>
</dbReference>
<dbReference type="AlphaFoldDB" id="A0A839A6B8"/>
<protein>
    <recommendedName>
        <fullName evidence="1">HTH-type transcriptional regulator Rgg C-terminal domain-containing protein</fullName>
    </recommendedName>
</protein>
<evidence type="ECO:0000313" key="3">
    <source>
        <dbReference type="Proteomes" id="UP000571018"/>
    </source>
</evidence>
<name>A0A839A6B8_9LACT</name>
<sequence length="109" mass="12645">SQYVGKENYKHSVVLIYINFINHLIRENELLFANDLIDNIMKDLINTKYFYEITKLNYLKGKLTIAQGNIEDGLKIAQKSIDIMYNLEAFSIAQAHKKALKDFIDSLES</sequence>
<comment type="caution">
    <text evidence="2">The sequence shown here is derived from an EMBL/GenBank/DDBJ whole genome shotgun (WGS) entry which is preliminary data.</text>
</comment>
<dbReference type="Pfam" id="PF21259">
    <property type="entry name" value="Rgg_C"/>
    <property type="match status" value="1"/>
</dbReference>
<dbReference type="RefSeq" id="WP_218931084.1">
    <property type="nucleotide sequence ID" value="NZ_JACAOA010000014.1"/>
</dbReference>
<dbReference type="InterPro" id="IPR010057">
    <property type="entry name" value="Transcription_activator_Rgg_C"/>
</dbReference>
<gene>
    <name evidence="2" type="ORF">HW423_06260</name>
</gene>
<dbReference type="Proteomes" id="UP000571018">
    <property type="component" value="Unassembled WGS sequence"/>
</dbReference>
<reference evidence="2 3" key="1">
    <citation type="submission" date="2020-06" db="EMBL/GenBank/DDBJ databases">
        <title>Reclassification of Facklamia ignava, Facklamia soureckii and Facklami tabacinasalis as Falseniella iganva gen. nov., comb. nov., Hutsoniella ignava gen. nov., comb. nov., and Ruoffia tabacinasalis gen. nov., comb. nov and description of Ruoffia haltotolerans sp. nov., isolated from hypersaline Inland Sea of Qatar.</title>
        <authorList>
            <person name="Fotedar R."/>
            <person name="Sankaranarayanan K."/>
            <person name="Lawson P."/>
            <person name="Caldwell M."/>
            <person name="Zeyara A."/>
            <person name="Al Malki A."/>
            <person name="Ali M."/>
        </authorList>
    </citation>
    <scope>NUCLEOTIDE SEQUENCE [LARGE SCALE GENOMIC DNA]</scope>
    <source>
        <strain evidence="2 3">INB8</strain>
    </source>
</reference>
<dbReference type="EMBL" id="JACAOA010000014">
    <property type="protein sequence ID" value="MBA5729384.1"/>
    <property type="molecule type" value="Genomic_DNA"/>
</dbReference>
<evidence type="ECO:0000313" key="2">
    <source>
        <dbReference type="EMBL" id="MBA5729384.1"/>
    </source>
</evidence>
<feature type="domain" description="HTH-type transcriptional regulator Rgg C-terminal" evidence="1">
    <location>
        <begin position="7"/>
        <end position="97"/>
    </location>
</feature>